<name>A0A7J6L7R8_PEROL</name>
<evidence type="ECO:0000313" key="3">
    <source>
        <dbReference type="EMBL" id="KAF4655221.1"/>
    </source>
</evidence>
<protein>
    <submittedName>
        <fullName evidence="3">Uncharacterized protein</fullName>
    </submittedName>
</protein>
<evidence type="ECO:0000256" key="1">
    <source>
        <dbReference type="PROSITE-ProRule" id="PRU00023"/>
    </source>
</evidence>
<gene>
    <name evidence="3" type="ORF">FOZ61_007691</name>
</gene>
<dbReference type="InterPro" id="IPR002110">
    <property type="entry name" value="Ankyrin_rpt"/>
</dbReference>
<keyword evidence="1" id="KW-0040">ANK repeat</keyword>
<sequence length="201" mass="21901">MTRPYQLTSTGIRGGGASGSRSSHASSSEGLDSSSSPSERIYVSADPTDHCASQTVRLMEEFNMGLRDARTCISDLNESEIRDVEDMYKHACNNDATAVMELLRSKEWCRSAIDHKHPPQGNTLLHVAAEEANTELVRLLLQEANASPFIANDYGLEPSSMAGPNTEAFKLLVAAEDRLSDGERKVMKRGAVREAAFNAIL</sequence>
<dbReference type="Proteomes" id="UP000570595">
    <property type="component" value="Unassembled WGS sequence"/>
</dbReference>
<accession>A0A7J6L7R8</accession>
<dbReference type="OrthoDB" id="445048at2759"/>
<feature type="region of interest" description="Disordered" evidence="2">
    <location>
        <begin position="1"/>
        <end position="46"/>
    </location>
</feature>
<evidence type="ECO:0000313" key="4">
    <source>
        <dbReference type="Proteomes" id="UP000570595"/>
    </source>
</evidence>
<feature type="repeat" description="ANK" evidence="1">
    <location>
        <begin position="120"/>
        <end position="142"/>
    </location>
</feature>
<dbReference type="PROSITE" id="PS50088">
    <property type="entry name" value="ANK_REPEAT"/>
    <property type="match status" value="1"/>
</dbReference>
<dbReference type="AlphaFoldDB" id="A0A7J6L7R8"/>
<proteinExistence type="predicted"/>
<dbReference type="InterPro" id="IPR036770">
    <property type="entry name" value="Ankyrin_rpt-contain_sf"/>
</dbReference>
<comment type="caution">
    <text evidence="3">The sequence shown here is derived from an EMBL/GenBank/DDBJ whole genome shotgun (WGS) entry which is preliminary data.</text>
</comment>
<feature type="compositionally biased region" description="Low complexity" evidence="2">
    <location>
        <begin position="19"/>
        <end position="38"/>
    </location>
</feature>
<dbReference type="Pfam" id="PF00023">
    <property type="entry name" value="Ank"/>
    <property type="match status" value="1"/>
</dbReference>
<dbReference type="PROSITE" id="PS50297">
    <property type="entry name" value="ANK_REP_REGION"/>
    <property type="match status" value="1"/>
</dbReference>
<reference evidence="3 4" key="1">
    <citation type="submission" date="2020-04" db="EMBL/GenBank/DDBJ databases">
        <title>Perkinsus olseni comparative genomics.</title>
        <authorList>
            <person name="Bogema D.R."/>
        </authorList>
    </citation>
    <scope>NUCLEOTIDE SEQUENCE [LARGE SCALE GENOMIC DNA]</scope>
    <source>
        <strain evidence="3">ATCC PRA-179</strain>
    </source>
</reference>
<dbReference type="Gene3D" id="1.25.40.20">
    <property type="entry name" value="Ankyrin repeat-containing domain"/>
    <property type="match status" value="1"/>
</dbReference>
<dbReference type="SUPFAM" id="SSF48403">
    <property type="entry name" value="Ankyrin repeat"/>
    <property type="match status" value="1"/>
</dbReference>
<dbReference type="EMBL" id="JABAHT010000479">
    <property type="protein sequence ID" value="KAF4655221.1"/>
    <property type="molecule type" value="Genomic_DNA"/>
</dbReference>
<organism evidence="3 4">
    <name type="scientific">Perkinsus olseni</name>
    <name type="common">Perkinsus atlanticus</name>
    <dbReference type="NCBI Taxonomy" id="32597"/>
    <lineage>
        <taxon>Eukaryota</taxon>
        <taxon>Sar</taxon>
        <taxon>Alveolata</taxon>
        <taxon>Perkinsozoa</taxon>
        <taxon>Perkinsea</taxon>
        <taxon>Perkinsida</taxon>
        <taxon>Perkinsidae</taxon>
        <taxon>Perkinsus</taxon>
    </lineage>
</organism>
<evidence type="ECO:0000256" key="2">
    <source>
        <dbReference type="SAM" id="MobiDB-lite"/>
    </source>
</evidence>